<gene>
    <name evidence="2" type="ORF">CVIC8964_0096</name>
</gene>
<dbReference type="PANTHER" id="PTHR43300">
    <property type="entry name" value="ACETYLTRANSFERASE"/>
    <property type="match status" value="1"/>
</dbReference>
<evidence type="ECO:0000313" key="3">
    <source>
        <dbReference type="Proteomes" id="UP000194265"/>
    </source>
</evidence>
<dbReference type="CDD" id="cd03349">
    <property type="entry name" value="LbH_XAT"/>
    <property type="match status" value="1"/>
</dbReference>
<name>A0A1X9SZA8_9BACT</name>
<sequence>MKIKVNKFVREYLEEFNVLMSYPNGKVCRYKDDEIINVPDTGFMEEYSTINKGNNACQMGSFSYSNAIIPRLDIKMGRYCSIANGLSFIAGKHPLDTISTSSFIYDPNFYIFKDASIERIKKSYTHTPYGMLIPPLPPTIFENDVYVCTNALLKPGITLHTGCVVAQNAIVTKDVPPYAIVGGSPARILKYRFDELTIKRLLELKWWEYHFADFDNIDPKKDINYYLDELEDRIIKRIIKPFDPKKMQFEELIQRNKQQILITKPTSQSSLQPTPQEQIKLLQDKINNLEINYQKALKTKNHLSYKLGEALIRANKNWYKGGYVKFIFEVIKIKKEHKANINNTQGKAYQ</sequence>
<dbReference type="SUPFAM" id="SSF51161">
    <property type="entry name" value="Trimeric LpxA-like enzymes"/>
    <property type="match status" value="1"/>
</dbReference>
<dbReference type="InterPro" id="IPR050179">
    <property type="entry name" value="Trans_hexapeptide_repeat"/>
</dbReference>
<reference evidence="2 3" key="1">
    <citation type="journal article" date="2017" name="Genome Biol. Evol.">
        <title>Comparative Genomic Analysis Identifies a Campylobacter Clade Deficient in Selenium Metabolism.</title>
        <authorList>
            <person name="Miller W.G."/>
            <person name="Yee E."/>
            <person name="Lopes B.S."/>
            <person name="Chapman M.H."/>
            <person name="Huynh S."/>
            <person name="Bono J.L."/>
            <person name="Parker C.T."/>
            <person name="Strachan N.J.C."/>
            <person name="Forbes K.J."/>
        </authorList>
    </citation>
    <scope>NUCLEOTIDE SEQUENCE [LARGE SCALE GENOMIC DNA]</scope>
    <source>
        <strain evidence="2 3">RM8964</strain>
    </source>
</reference>
<dbReference type="OrthoDB" id="272049at2"/>
<dbReference type="EMBL" id="CP018791">
    <property type="protein sequence ID" value="ARR01545.1"/>
    <property type="molecule type" value="Genomic_DNA"/>
</dbReference>
<protein>
    <submittedName>
        <fullName evidence="2">Acetyltransferase</fullName>
    </submittedName>
</protein>
<comment type="similarity">
    <text evidence="1">Belongs to the transferase hexapeptide repeat family.</text>
</comment>
<organism evidence="2 3">
    <name type="scientific">Campylobacter vicugnae</name>
    <dbReference type="NCBI Taxonomy" id="1660076"/>
    <lineage>
        <taxon>Bacteria</taxon>
        <taxon>Pseudomonadati</taxon>
        <taxon>Campylobacterota</taxon>
        <taxon>Epsilonproteobacteria</taxon>
        <taxon>Campylobacterales</taxon>
        <taxon>Campylobacteraceae</taxon>
        <taxon>Campylobacter</taxon>
    </lineage>
</organism>
<dbReference type="STRING" id="1660074.CVIC8964_0096"/>
<dbReference type="InterPro" id="IPR011004">
    <property type="entry name" value="Trimer_LpxA-like_sf"/>
</dbReference>
<dbReference type="PANTHER" id="PTHR43300:SF11">
    <property type="entry name" value="ACETYLTRANSFERASE RV3034C-RELATED"/>
    <property type="match status" value="1"/>
</dbReference>
<dbReference type="RefSeq" id="WP_086333268.1">
    <property type="nucleotide sequence ID" value="NZ_CP018791.1"/>
</dbReference>
<proteinExistence type="inferred from homology"/>
<accession>A0A1X9SZA8</accession>
<evidence type="ECO:0000313" key="2">
    <source>
        <dbReference type="EMBL" id="ARR01545.1"/>
    </source>
</evidence>
<dbReference type="AlphaFoldDB" id="A0A1X9SZA8"/>
<dbReference type="Proteomes" id="UP000194265">
    <property type="component" value="Chromosome"/>
</dbReference>
<dbReference type="Gene3D" id="2.160.10.10">
    <property type="entry name" value="Hexapeptide repeat proteins"/>
    <property type="match status" value="1"/>
</dbReference>
<evidence type="ECO:0000256" key="1">
    <source>
        <dbReference type="ARBA" id="ARBA00007274"/>
    </source>
</evidence>